<keyword evidence="1" id="KW-0472">Membrane</keyword>
<gene>
    <name evidence="2" type="ORF">FK268_19565</name>
</gene>
<dbReference type="Proteomes" id="UP000319792">
    <property type="component" value="Unassembled WGS sequence"/>
</dbReference>
<dbReference type="RefSeq" id="WP_146437113.1">
    <property type="nucleotide sequence ID" value="NZ_VIGV01000009.1"/>
</dbReference>
<name>A0A5C5RJ20_9ACTN</name>
<protein>
    <submittedName>
        <fullName evidence="2">DUF3054 domain-containing protein</fullName>
    </submittedName>
</protein>
<evidence type="ECO:0000256" key="1">
    <source>
        <dbReference type="SAM" id="Phobius"/>
    </source>
</evidence>
<dbReference type="OrthoDB" id="3698172at2"/>
<proteinExistence type="predicted"/>
<evidence type="ECO:0000313" key="2">
    <source>
        <dbReference type="EMBL" id="TWS22413.1"/>
    </source>
</evidence>
<comment type="caution">
    <text evidence="2">The sequence shown here is derived from an EMBL/GenBank/DDBJ whole genome shotgun (WGS) entry which is preliminary data.</text>
</comment>
<organism evidence="2 3">
    <name type="scientific">Tsukamurella sputi</name>
    <dbReference type="NCBI Taxonomy" id="2591848"/>
    <lineage>
        <taxon>Bacteria</taxon>
        <taxon>Bacillati</taxon>
        <taxon>Actinomycetota</taxon>
        <taxon>Actinomycetes</taxon>
        <taxon>Mycobacteriales</taxon>
        <taxon>Tsukamurellaceae</taxon>
        <taxon>Tsukamurella</taxon>
    </lineage>
</organism>
<reference evidence="2 3" key="1">
    <citation type="submission" date="2019-06" db="EMBL/GenBank/DDBJ databases">
        <authorList>
            <person name="Teng J.L.L."/>
            <person name="Lee H.H."/>
            <person name="Lau S.K.P."/>
            <person name="Woo P.C.Y."/>
        </authorList>
    </citation>
    <scope>NUCLEOTIDE SEQUENCE [LARGE SCALE GENOMIC DNA]</scope>
    <source>
        <strain evidence="2 3">HKU70</strain>
    </source>
</reference>
<reference evidence="2 3" key="2">
    <citation type="submission" date="2019-08" db="EMBL/GenBank/DDBJ databases">
        <title>Tsukamurella conjunctivitidis sp. nov., Tsukamurella assacharolytica sp. nov. and Tsukamurella sputae sp. nov. isolated from patients with conjunctivitis, bacteraemia (lymphoma) and respiratory infection (sputum) in Hong Kong.</title>
        <authorList>
            <person name="Fok K.M.N."/>
            <person name="Fong J.Y.H."/>
        </authorList>
    </citation>
    <scope>NUCLEOTIDE SEQUENCE [LARGE SCALE GENOMIC DNA]</scope>
    <source>
        <strain evidence="2 3">HKU70</strain>
    </source>
</reference>
<feature type="transmembrane region" description="Helical" evidence="1">
    <location>
        <begin position="7"/>
        <end position="25"/>
    </location>
</feature>
<dbReference type="AlphaFoldDB" id="A0A5C5RJ20"/>
<feature type="transmembrane region" description="Helical" evidence="1">
    <location>
        <begin position="103"/>
        <end position="123"/>
    </location>
</feature>
<keyword evidence="1" id="KW-1133">Transmembrane helix</keyword>
<feature type="transmembrane region" description="Helical" evidence="1">
    <location>
        <begin position="70"/>
        <end position="91"/>
    </location>
</feature>
<keyword evidence="3" id="KW-1185">Reference proteome</keyword>
<accession>A0A5C5RJ20</accession>
<dbReference type="Pfam" id="PF11255">
    <property type="entry name" value="DUF3054"/>
    <property type="match status" value="1"/>
</dbReference>
<sequence length="140" mass="14940">MRIPVIAAVDVVFVLLFVVIGRFNHNEAFSPSGFAETAWPFLLALAVGWAFTYVLAALRGHEPGRAATFAPGRVFPAGVIIWISTVAFGMTARGLLTSKGVEVSFVIVATIALGLFLLGWRTIARVVLSRRAKSPATPTA</sequence>
<keyword evidence="1" id="KW-0812">Transmembrane</keyword>
<dbReference type="EMBL" id="VIGV01000009">
    <property type="protein sequence ID" value="TWS22413.1"/>
    <property type="molecule type" value="Genomic_DNA"/>
</dbReference>
<dbReference type="InterPro" id="IPR021414">
    <property type="entry name" value="DUF3054"/>
</dbReference>
<evidence type="ECO:0000313" key="3">
    <source>
        <dbReference type="Proteomes" id="UP000319792"/>
    </source>
</evidence>
<feature type="transmembrane region" description="Helical" evidence="1">
    <location>
        <begin position="37"/>
        <end position="58"/>
    </location>
</feature>